<evidence type="ECO:0000313" key="2">
    <source>
        <dbReference type="EMBL" id="NIJ16360.1"/>
    </source>
</evidence>
<protein>
    <submittedName>
        <fullName evidence="2">Tetratricopeptide (TPR) repeat protein</fullName>
    </submittedName>
</protein>
<evidence type="ECO:0000313" key="3">
    <source>
        <dbReference type="Proteomes" id="UP000576821"/>
    </source>
</evidence>
<dbReference type="EMBL" id="JAASQR010000002">
    <property type="protein sequence ID" value="NIJ16360.1"/>
    <property type="molecule type" value="Genomic_DNA"/>
</dbReference>
<dbReference type="Proteomes" id="UP000576821">
    <property type="component" value="Unassembled WGS sequence"/>
</dbReference>
<name>A0A846M6M7_9SPHN</name>
<feature type="domain" description="PIN" evidence="1">
    <location>
        <begin position="1012"/>
        <end position="1152"/>
    </location>
</feature>
<keyword evidence="3" id="KW-1185">Reference proteome</keyword>
<evidence type="ECO:0000259" key="1">
    <source>
        <dbReference type="Pfam" id="PF20698"/>
    </source>
</evidence>
<reference evidence="2 3" key="1">
    <citation type="submission" date="2020-03" db="EMBL/GenBank/DDBJ databases">
        <title>Genomic Encyclopedia of Type Strains, Phase IV (KMG-IV): sequencing the most valuable type-strain genomes for metagenomic binning, comparative biology and taxonomic classification.</title>
        <authorList>
            <person name="Goeker M."/>
        </authorList>
    </citation>
    <scope>NUCLEOTIDE SEQUENCE [LARGE SCALE GENOMIC DNA]</scope>
    <source>
        <strain evidence="2 3">DSM 21299</strain>
    </source>
</reference>
<dbReference type="InterPro" id="IPR011990">
    <property type="entry name" value="TPR-like_helical_dom_sf"/>
</dbReference>
<gene>
    <name evidence="2" type="ORF">FHS54_001326</name>
</gene>
<dbReference type="Pfam" id="PF20698">
    <property type="entry name" value="PIN-TPR-GreABC"/>
    <property type="match status" value="1"/>
</dbReference>
<sequence length="1316" mass="145287">MSDTENTAAHKQAFTSTTGVPISHRLASDIQKPRDPYAFQRYCVVLFRDELGDPNTKEYGRNGQAQGGIDILGYREGDPSRAVGVQCRKVDKPLKHGTILNDCRAALALEFGLREIIFATTAPDDTKADQAAKSVERTLRAEGHDVTVHVYGWGQLQTLIALHDGAYAVFVPASAATAQPMDLATAPVTDATAIAALVVEEIERRAIGIGITLPPKSAGPEGIGSESPALHAKIDVFRDLIRDGDTTNAPQRLITLRDSLEATDAPWARYRIETNIAAALMEQGREAEAAECYVRAHAIRPDDPDAICNLSIARTIQGDPVEGMRIAQSVLERDDRVDFAVSALLQAAVRSDWEGDPRTLIPDGMEGGATVQLALADFMRRRWMPGWEAHVLALPQDESKDRDMGRLKALAVLSIAVDSRVHIVGARGTVSDQQIDEAATIMLAYATHCLHNGYAYRHDLMAHVSNAALLLRIANRGTDAEILLREGIKSMPDEEQLRRLLAMVLIDADRREEILMVLDPAIEPETILMRIQMEKGPTTAERLARVRAMDEPDDERVASIRRRLTADLALAAGDLDAVGHVIGEMLRHPDDVVSARLLDVQRQQQAGLDEDEAKGLLLTLAMDLPDDAEPIDRFLVGQALLDIGLEADAAKLVEPYIDLQSVRPATLMYLTALAEARRDDAYRQALETASPAVRNDPAMLWLDARHAWNAGDLDRSLHSLDKFLEKRPGQPPAVLMRLEILIRLNRTRQILDVLDAPIEDLGWKGERDPYRVVGLLTHFGYHDRAARLAYRLFLEHRDKPRAWMTLSGMTIREGQDRRGNGSDWGADTVADDVAVDVEYDDGTAAFFIVEADPHLRKLDPDSWEPEHVLVKAVRGLAVNDRFVGPDGRAGRITKLRHKIVARFHYVLENYETRFPEVFGFKSFSIDPDSPNGLDEMIAQLKNRHDWVLAEQEQHFASGMPIDMLAFRLGCDTIDVAGGLAEQGIRLKVAEGTEPERLASAGAIQTNAKRGCVLDLNAFWSAWRLGALDDVAATCGAVSVPRSVVDRLHARRERFHLSMVGGHGTLSYHEGKILHTEVTSGQMAALRDDVDAALVWIEVNDAASPIVLDDAAPAALRNHVQSSQTDMLDATILSITTERMLVCDDLSMRSMHRSLGGTRSTWLHDVLTHSHVEGRIESERFAQQTADLIGAGQDHLGVTGMMMALAVEMDVLEHDRVSGRAKALIGRLSGEIAEPLSHLHAACEALHHLWLTQSVVKVRDTATGMILENLLKGRQGDWSDLLQAIERFAARTPDMRRYIRDWARGHFLPGYCPTRVA</sequence>
<comment type="caution">
    <text evidence="2">The sequence shown here is derived from an EMBL/GenBank/DDBJ whole genome shotgun (WGS) entry which is preliminary data.</text>
</comment>
<dbReference type="InterPro" id="IPR048987">
    <property type="entry name" value="PIN-TPR-GreABC"/>
</dbReference>
<dbReference type="RefSeq" id="WP_167302996.1">
    <property type="nucleotide sequence ID" value="NZ_JAASQR010000002.1"/>
</dbReference>
<organism evidence="2 3">
    <name type="scientific">Sphingobium vermicomposti</name>
    <dbReference type="NCBI Taxonomy" id="529005"/>
    <lineage>
        <taxon>Bacteria</taxon>
        <taxon>Pseudomonadati</taxon>
        <taxon>Pseudomonadota</taxon>
        <taxon>Alphaproteobacteria</taxon>
        <taxon>Sphingomonadales</taxon>
        <taxon>Sphingomonadaceae</taxon>
        <taxon>Sphingobium</taxon>
    </lineage>
</organism>
<accession>A0A846M6M7</accession>
<dbReference type="SUPFAM" id="SSF48452">
    <property type="entry name" value="TPR-like"/>
    <property type="match status" value="2"/>
</dbReference>
<dbReference type="Gene3D" id="1.25.40.10">
    <property type="entry name" value="Tetratricopeptide repeat domain"/>
    <property type="match status" value="2"/>
</dbReference>
<proteinExistence type="predicted"/>